<dbReference type="EMBL" id="ML977027">
    <property type="protein sequence ID" value="KAF1950279.1"/>
    <property type="molecule type" value="Genomic_DNA"/>
</dbReference>
<reference evidence="2" key="1">
    <citation type="journal article" date="2020" name="Stud. Mycol.">
        <title>101 Dothideomycetes genomes: a test case for predicting lifestyles and emergence of pathogens.</title>
        <authorList>
            <person name="Haridas S."/>
            <person name="Albert R."/>
            <person name="Binder M."/>
            <person name="Bloem J."/>
            <person name="Labutti K."/>
            <person name="Salamov A."/>
            <person name="Andreopoulos B."/>
            <person name="Baker S."/>
            <person name="Barry K."/>
            <person name="Bills G."/>
            <person name="Bluhm B."/>
            <person name="Cannon C."/>
            <person name="Castanera R."/>
            <person name="Culley D."/>
            <person name="Daum C."/>
            <person name="Ezra D."/>
            <person name="Gonzalez J."/>
            <person name="Henrissat B."/>
            <person name="Kuo A."/>
            <person name="Liang C."/>
            <person name="Lipzen A."/>
            <person name="Lutzoni F."/>
            <person name="Magnuson J."/>
            <person name="Mondo S."/>
            <person name="Nolan M."/>
            <person name="Ohm R."/>
            <person name="Pangilinan J."/>
            <person name="Park H.-J."/>
            <person name="Ramirez L."/>
            <person name="Alfaro M."/>
            <person name="Sun H."/>
            <person name="Tritt A."/>
            <person name="Yoshinaga Y."/>
            <person name="Zwiers L.-H."/>
            <person name="Turgeon B."/>
            <person name="Goodwin S."/>
            <person name="Spatafora J."/>
            <person name="Crous P."/>
            <person name="Grigoriev I."/>
        </authorList>
    </citation>
    <scope>NUCLEOTIDE SEQUENCE</scope>
    <source>
        <strain evidence="2">CBS 675.92</strain>
    </source>
</reference>
<keyword evidence="3" id="KW-1185">Reference proteome</keyword>
<gene>
    <name evidence="2" type="ORF">CC80DRAFT_509840</name>
</gene>
<evidence type="ECO:0000313" key="3">
    <source>
        <dbReference type="Proteomes" id="UP000800035"/>
    </source>
</evidence>
<evidence type="ECO:0000256" key="1">
    <source>
        <dbReference type="SAM" id="MobiDB-lite"/>
    </source>
</evidence>
<feature type="compositionally biased region" description="Polar residues" evidence="1">
    <location>
        <begin position="135"/>
        <end position="152"/>
    </location>
</feature>
<organism evidence="2 3">
    <name type="scientific">Byssothecium circinans</name>
    <dbReference type="NCBI Taxonomy" id="147558"/>
    <lineage>
        <taxon>Eukaryota</taxon>
        <taxon>Fungi</taxon>
        <taxon>Dikarya</taxon>
        <taxon>Ascomycota</taxon>
        <taxon>Pezizomycotina</taxon>
        <taxon>Dothideomycetes</taxon>
        <taxon>Pleosporomycetidae</taxon>
        <taxon>Pleosporales</taxon>
        <taxon>Massarineae</taxon>
        <taxon>Massarinaceae</taxon>
        <taxon>Byssothecium</taxon>
    </lineage>
</organism>
<sequence>MLSTAFVVGIQLRILTPQLHMRNATAAHMLRPSNYLKCEHASGLANHIMSHDTLQITKIIDCQVYAFGASLYTYELPTEHTPAIPSASVGHQPAQKPLSPPSASRFFDFKSLKHPNGFPSHPVPSLATPIRHTDPTTQRPSKPRPSSTQTQRHPGPDSVPSTRKATMWRPPVTTTVPNKLDRGPRVRGFCSGTGPVD</sequence>
<accession>A0A6A5TEV2</accession>
<name>A0A6A5TEV2_9PLEO</name>
<protein>
    <submittedName>
        <fullName evidence="2">Uncharacterized protein</fullName>
    </submittedName>
</protein>
<evidence type="ECO:0000313" key="2">
    <source>
        <dbReference type="EMBL" id="KAF1950279.1"/>
    </source>
</evidence>
<feature type="region of interest" description="Disordered" evidence="1">
    <location>
        <begin position="84"/>
        <end position="197"/>
    </location>
</feature>
<dbReference type="Proteomes" id="UP000800035">
    <property type="component" value="Unassembled WGS sequence"/>
</dbReference>
<proteinExistence type="predicted"/>
<dbReference type="AlphaFoldDB" id="A0A6A5TEV2"/>